<sequence>MTRILFPVSRIGTIFVPALLALTSCNDTENTPAAGKLSIVHVASAVPTSVNARVDEQTAKTLYYGQSTGYNELSAGAHTLVVEAVATPSNQLSVPLTINSRKFHSVYIYNSSSTQVAALSLMDDLTIPSAGKAHLRFINLGYEAPRITLRNHKAGSTPYVLDVAFRSNTGFLVIDPDTVTLRAVQPSGTVVATTSQPSILRAGKLYNVVLRGAAATTTTPGSLALSVEEL</sequence>
<accession>A0ABR7MM05</accession>
<gene>
    <name evidence="3" type="ORF">H8B15_14190</name>
</gene>
<feature type="domain" description="DUF4397" evidence="2">
    <location>
        <begin position="40"/>
        <end position="149"/>
    </location>
</feature>
<dbReference type="InterPro" id="IPR025510">
    <property type="entry name" value="DUF4397"/>
</dbReference>
<evidence type="ECO:0000259" key="2">
    <source>
        <dbReference type="Pfam" id="PF14344"/>
    </source>
</evidence>
<proteinExistence type="predicted"/>
<keyword evidence="4" id="KW-1185">Reference proteome</keyword>
<evidence type="ECO:0000256" key="1">
    <source>
        <dbReference type="SAM" id="SignalP"/>
    </source>
</evidence>
<dbReference type="PROSITE" id="PS51257">
    <property type="entry name" value="PROKAR_LIPOPROTEIN"/>
    <property type="match status" value="1"/>
</dbReference>
<feature type="chain" id="PRO_5047091483" evidence="1">
    <location>
        <begin position="21"/>
        <end position="230"/>
    </location>
</feature>
<name>A0ABR7MM05_9BACT</name>
<keyword evidence="1" id="KW-0732">Signal</keyword>
<dbReference type="Pfam" id="PF14344">
    <property type="entry name" value="DUF4397"/>
    <property type="match status" value="1"/>
</dbReference>
<feature type="signal peptide" evidence="1">
    <location>
        <begin position="1"/>
        <end position="20"/>
    </location>
</feature>
<organism evidence="3 4">
    <name type="scientific">Hymenobacter citatus</name>
    <dbReference type="NCBI Taxonomy" id="2763506"/>
    <lineage>
        <taxon>Bacteria</taxon>
        <taxon>Pseudomonadati</taxon>
        <taxon>Bacteroidota</taxon>
        <taxon>Cytophagia</taxon>
        <taxon>Cytophagales</taxon>
        <taxon>Hymenobacteraceae</taxon>
        <taxon>Hymenobacter</taxon>
    </lineage>
</organism>
<evidence type="ECO:0000313" key="4">
    <source>
        <dbReference type="Proteomes" id="UP000622017"/>
    </source>
</evidence>
<dbReference type="Proteomes" id="UP000622017">
    <property type="component" value="Unassembled WGS sequence"/>
</dbReference>
<protein>
    <submittedName>
        <fullName evidence="3">DUF4397 domain-containing protein</fullName>
    </submittedName>
</protein>
<comment type="caution">
    <text evidence="3">The sequence shown here is derived from an EMBL/GenBank/DDBJ whole genome shotgun (WGS) entry which is preliminary data.</text>
</comment>
<evidence type="ECO:0000313" key="3">
    <source>
        <dbReference type="EMBL" id="MBC6612075.1"/>
    </source>
</evidence>
<dbReference type="RefSeq" id="WP_187320332.1">
    <property type="nucleotide sequence ID" value="NZ_JACSCY010000011.1"/>
</dbReference>
<dbReference type="EMBL" id="JACSCY010000011">
    <property type="protein sequence ID" value="MBC6612075.1"/>
    <property type="molecule type" value="Genomic_DNA"/>
</dbReference>
<reference evidence="3 4" key="1">
    <citation type="submission" date="2020-08" db="EMBL/GenBank/DDBJ databases">
        <title>Hymenobacter sp.</title>
        <authorList>
            <person name="Kim M.K."/>
        </authorList>
    </citation>
    <scope>NUCLEOTIDE SEQUENCE [LARGE SCALE GENOMIC DNA]</scope>
    <source>
        <strain evidence="3 4">BT507</strain>
    </source>
</reference>